<dbReference type="Gene3D" id="1.10.357.10">
    <property type="entry name" value="Tetracycline Repressor, domain 2"/>
    <property type="match status" value="1"/>
</dbReference>
<dbReference type="InterPro" id="IPR001647">
    <property type="entry name" value="HTH_TetR"/>
</dbReference>
<keyword evidence="1 2" id="KW-0238">DNA-binding</keyword>
<dbReference type="InterPro" id="IPR050624">
    <property type="entry name" value="HTH-type_Tx_Regulator"/>
</dbReference>
<dbReference type="InterPro" id="IPR009057">
    <property type="entry name" value="Homeodomain-like_sf"/>
</dbReference>
<dbReference type="InterPro" id="IPR041674">
    <property type="entry name" value="TetR_C_22"/>
</dbReference>
<dbReference type="GO" id="GO:0003677">
    <property type="term" value="F:DNA binding"/>
    <property type="evidence" value="ECO:0007669"/>
    <property type="project" value="UniProtKB-UniRule"/>
</dbReference>
<dbReference type="Pfam" id="PF00440">
    <property type="entry name" value="TetR_N"/>
    <property type="match status" value="1"/>
</dbReference>
<proteinExistence type="predicted"/>
<feature type="domain" description="HTH tetR-type" evidence="4">
    <location>
        <begin position="57"/>
        <end position="117"/>
    </location>
</feature>
<evidence type="ECO:0000256" key="2">
    <source>
        <dbReference type="PROSITE-ProRule" id="PRU00335"/>
    </source>
</evidence>
<dbReference type="PROSITE" id="PS50977">
    <property type="entry name" value="HTH_TETR_2"/>
    <property type="match status" value="1"/>
</dbReference>
<evidence type="ECO:0000313" key="6">
    <source>
        <dbReference type="Proteomes" id="UP000001343"/>
    </source>
</evidence>
<protein>
    <submittedName>
        <fullName evidence="5">Transcriptional regulator, TetR family</fullName>
    </submittedName>
</protein>
<dbReference type="EMBL" id="AKWM02000047">
    <property type="protein sequence ID" value="EKR99701.1"/>
    <property type="molecule type" value="Genomic_DNA"/>
</dbReference>
<name>A0AA87MPW3_9LEPT</name>
<evidence type="ECO:0000259" key="4">
    <source>
        <dbReference type="PROSITE" id="PS50977"/>
    </source>
</evidence>
<accession>A0AA87MPW3</accession>
<comment type="caution">
    <text evidence="5">The sequence shown here is derived from an EMBL/GenBank/DDBJ whole genome shotgun (WGS) entry which is preliminary data.</text>
</comment>
<sequence>MNLSNEIHNRIKIAYRKRKFELVSKKTTNVKKVANSESGKNADLLNPRKEPSQKRSINRVQRILDVVAGLLEKNGPETITTNMIAIEASIPIGSLYQYFPNKHAVLNAVGQRHLERINSMLSEIFQSDLSGKSWEDLIDLAIDSFANFYLTEPGFAPLWSSIKQDPELVEINRENNLKISEKVSMILSQFNVDLAENRIISKIIVEVTDAILNLWLREQKDKEFSDKIIIELKIILKSYLTRYFPGGQNHLDSDSYF</sequence>
<dbReference type="SUPFAM" id="SSF46689">
    <property type="entry name" value="Homeodomain-like"/>
    <property type="match status" value="1"/>
</dbReference>
<feature type="DNA-binding region" description="H-T-H motif" evidence="2">
    <location>
        <begin position="80"/>
        <end position="99"/>
    </location>
</feature>
<dbReference type="PANTHER" id="PTHR43479:SF11">
    <property type="entry name" value="ACREF_ENVCD OPERON REPRESSOR-RELATED"/>
    <property type="match status" value="1"/>
</dbReference>
<evidence type="ECO:0000256" key="3">
    <source>
        <dbReference type="SAM" id="MobiDB-lite"/>
    </source>
</evidence>
<gene>
    <name evidence="5" type="ORF">LEP1GSC125_3191</name>
</gene>
<dbReference type="AlphaFoldDB" id="A0AA87MPW3"/>
<evidence type="ECO:0000313" key="5">
    <source>
        <dbReference type="EMBL" id="EKR99701.1"/>
    </source>
</evidence>
<dbReference type="PANTHER" id="PTHR43479">
    <property type="entry name" value="ACREF/ENVCD OPERON REPRESSOR-RELATED"/>
    <property type="match status" value="1"/>
</dbReference>
<feature type="region of interest" description="Disordered" evidence="3">
    <location>
        <begin position="33"/>
        <end position="54"/>
    </location>
</feature>
<dbReference type="Proteomes" id="UP000001343">
    <property type="component" value="Unassembled WGS sequence"/>
</dbReference>
<organism evidence="5 6">
    <name type="scientific">Leptospira mayottensis 200901122</name>
    <dbReference type="NCBI Taxonomy" id="1193010"/>
    <lineage>
        <taxon>Bacteria</taxon>
        <taxon>Pseudomonadati</taxon>
        <taxon>Spirochaetota</taxon>
        <taxon>Spirochaetia</taxon>
        <taxon>Leptospirales</taxon>
        <taxon>Leptospiraceae</taxon>
        <taxon>Leptospira</taxon>
    </lineage>
</organism>
<dbReference type="Pfam" id="PF17928">
    <property type="entry name" value="TetR_C_22"/>
    <property type="match status" value="1"/>
</dbReference>
<reference evidence="5 6" key="1">
    <citation type="journal article" date="2014" name="Int. J. Syst. Evol. Microbiol.">
        <title>Leptospira mayottensis sp. nov., a pathogenic species of the genus Leptospira isolated from humans.</title>
        <authorList>
            <person name="Bourhy P."/>
            <person name="Collet L."/>
            <person name="Brisse S."/>
            <person name="Picardeau M."/>
        </authorList>
    </citation>
    <scope>NUCLEOTIDE SEQUENCE [LARGE SCALE GENOMIC DNA]</scope>
    <source>
        <strain evidence="5 6">200901122</strain>
    </source>
</reference>
<evidence type="ECO:0000256" key="1">
    <source>
        <dbReference type="ARBA" id="ARBA00023125"/>
    </source>
</evidence>